<gene>
    <name evidence="2" type="ORF">ACFSX9_06320</name>
</gene>
<evidence type="ECO:0008006" key="4">
    <source>
        <dbReference type="Google" id="ProtNLM"/>
    </source>
</evidence>
<proteinExistence type="predicted"/>
<comment type="caution">
    <text evidence="2">The sequence shown here is derived from an EMBL/GenBank/DDBJ whole genome shotgun (WGS) entry which is preliminary data.</text>
</comment>
<feature type="transmembrane region" description="Helical" evidence="1">
    <location>
        <begin position="110"/>
        <end position="134"/>
    </location>
</feature>
<feature type="transmembrane region" description="Helical" evidence="1">
    <location>
        <begin position="7"/>
        <end position="23"/>
    </location>
</feature>
<keyword evidence="3" id="KW-1185">Reference proteome</keyword>
<dbReference type="EMBL" id="JBHUOL010000012">
    <property type="protein sequence ID" value="MFD2908346.1"/>
    <property type="molecule type" value="Genomic_DNA"/>
</dbReference>
<keyword evidence="1" id="KW-0812">Transmembrane</keyword>
<feature type="transmembrane region" description="Helical" evidence="1">
    <location>
        <begin position="29"/>
        <end position="47"/>
    </location>
</feature>
<reference evidence="3" key="1">
    <citation type="journal article" date="2019" name="Int. J. Syst. Evol. Microbiol.">
        <title>The Global Catalogue of Microorganisms (GCM) 10K type strain sequencing project: providing services to taxonomists for standard genome sequencing and annotation.</title>
        <authorList>
            <consortium name="The Broad Institute Genomics Platform"/>
            <consortium name="The Broad Institute Genome Sequencing Center for Infectious Disease"/>
            <person name="Wu L."/>
            <person name="Ma J."/>
        </authorList>
    </citation>
    <scope>NUCLEOTIDE SEQUENCE [LARGE SCALE GENOMIC DNA]</scope>
    <source>
        <strain evidence="3">KCTC 52644</strain>
    </source>
</reference>
<protein>
    <recommendedName>
        <fullName evidence="4">DUF4199 domain-containing protein</fullName>
    </recommendedName>
</protein>
<evidence type="ECO:0000256" key="1">
    <source>
        <dbReference type="SAM" id="Phobius"/>
    </source>
</evidence>
<keyword evidence="1" id="KW-0472">Membrane</keyword>
<keyword evidence="1" id="KW-1133">Transmembrane helix</keyword>
<dbReference type="Proteomes" id="UP001597549">
    <property type="component" value="Unassembled WGS sequence"/>
</dbReference>
<name>A0ABW5Z8D5_9FLAO</name>
<dbReference type="RefSeq" id="WP_379805785.1">
    <property type="nucleotide sequence ID" value="NZ_JBHUOL010000012.1"/>
</dbReference>
<feature type="transmembrane region" description="Helical" evidence="1">
    <location>
        <begin position="68"/>
        <end position="90"/>
    </location>
</feature>
<organism evidence="2 3">
    <name type="scientific">Flavobacterium ardleyense</name>
    <dbReference type="NCBI Taxonomy" id="2038737"/>
    <lineage>
        <taxon>Bacteria</taxon>
        <taxon>Pseudomonadati</taxon>
        <taxon>Bacteroidota</taxon>
        <taxon>Flavobacteriia</taxon>
        <taxon>Flavobacteriales</taxon>
        <taxon>Flavobacteriaceae</taxon>
        <taxon>Flavobacterium</taxon>
    </lineage>
</organism>
<accession>A0ABW5Z8D5</accession>
<evidence type="ECO:0000313" key="3">
    <source>
        <dbReference type="Proteomes" id="UP001597549"/>
    </source>
</evidence>
<evidence type="ECO:0000313" key="2">
    <source>
        <dbReference type="EMBL" id="MFD2908346.1"/>
    </source>
</evidence>
<sequence length="148" mass="16402">MKNAIEIKNGFLLFIALGVYFLLMDALGFANNAILRTFNAVLILYFINRTISYKIENGSTGYFDTFFAALKTGALGVLLSMIGLVIFVQFKGGEIFLKQLSSSLYFGKDLGVIAYAAALFFEGIASVFIGVFLIMQYRGKQLFNPKLD</sequence>